<feature type="transmembrane region" description="Helical" evidence="10">
    <location>
        <begin position="116"/>
        <end position="140"/>
    </location>
</feature>
<feature type="binding site" evidence="10">
    <location>
        <position position="94"/>
    </location>
    <ligand>
        <name>Na(+)</name>
        <dbReference type="ChEBI" id="CHEBI:29101"/>
        <note>structural</note>
    </ligand>
</feature>
<keyword evidence="3 10" id="KW-0812">Transmembrane</keyword>
<dbReference type="AlphaFoldDB" id="L7L832"/>
<dbReference type="Proteomes" id="UP000053405">
    <property type="component" value="Unassembled WGS sequence"/>
</dbReference>
<dbReference type="GO" id="GO:0140114">
    <property type="term" value="P:cellular detoxification of fluoride"/>
    <property type="evidence" value="ECO:0007669"/>
    <property type="project" value="UniProtKB-UniRule"/>
</dbReference>
<dbReference type="OrthoDB" id="5148600at2"/>
<evidence type="ECO:0000256" key="10">
    <source>
        <dbReference type="HAMAP-Rule" id="MF_00454"/>
    </source>
</evidence>
<feature type="transmembrane region" description="Helical" evidence="10">
    <location>
        <begin position="12"/>
        <end position="34"/>
    </location>
</feature>
<comment type="subcellular location">
    <subcellularLocation>
        <location evidence="1 10">Cell membrane</location>
        <topology evidence="1 10">Multi-pass membrane protein</topology>
    </subcellularLocation>
</comment>
<dbReference type="eggNOG" id="COG0239">
    <property type="taxonomic scope" value="Bacteria"/>
</dbReference>
<evidence type="ECO:0000256" key="9">
    <source>
        <dbReference type="ARBA" id="ARBA00049940"/>
    </source>
</evidence>
<evidence type="ECO:0000256" key="5">
    <source>
        <dbReference type="ARBA" id="ARBA00023136"/>
    </source>
</evidence>
<keyword evidence="10" id="KW-0915">Sodium</keyword>
<dbReference type="GO" id="GO:0046872">
    <property type="term" value="F:metal ion binding"/>
    <property type="evidence" value="ECO:0007669"/>
    <property type="project" value="UniProtKB-KW"/>
</dbReference>
<dbReference type="EMBL" id="BANT01000016">
    <property type="protein sequence ID" value="GAC57064.1"/>
    <property type="molecule type" value="Genomic_DNA"/>
</dbReference>
<evidence type="ECO:0000256" key="7">
    <source>
        <dbReference type="ARBA" id="ARBA00035120"/>
    </source>
</evidence>
<dbReference type="STRING" id="1121927.GOHSU_16_00210"/>
<evidence type="ECO:0000256" key="2">
    <source>
        <dbReference type="ARBA" id="ARBA00022475"/>
    </source>
</evidence>
<dbReference type="PANTHER" id="PTHR28259">
    <property type="entry name" value="FLUORIDE EXPORT PROTEIN 1-RELATED"/>
    <property type="match status" value="1"/>
</dbReference>
<organism evidence="11 12">
    <name type="scientific">Gordonia hirsuta DSM 44140 = NBRC 16056</name>
    <dbReference type="NCBI Taxonomy" id="1121927"/>
    <lineage>
        <taxon>Bacteria</taxon>
        <taxon>Bacillati</taxon>
        <taxon>Actinomycetota</taxon>
        <taxon>Actinomycetes</taxon>
        <taxon>Mycobacteriales</taxon>
        <taxon>Gordoniaceae</taxon>
        <taxon>Gordonia</taxon>
    </lineage>
</organism>
<name>L7L832_9ACTN</name>
<comment type="similarity">
    <text evidence="7 10">Belongs to the fluoride channel Fluc/FEX (TC 1.A.43) family.</text>
</comment>
<gene>
    <name evidence="10 11" type="primary">crcB</name>
    <name evidence="10" type="synonym">fluC</name>
    <name evidence="11" type="ORF">GOHSU_16_00210</name>
</gene>
<keyword evidence="10" id="KW-0406">Ion transport</keyword>
<evidence type="ECO:0000256" key="4">
    <source>
        <dbReference type="ARBA" id="ARBA00022989"/>
    </source>
</evidence>
<evidence type="ECO:0000313" key="11">
    <source>
        <dbReference type="EMBL" id="GAC57064.1"/>
    </source>
</evidence>
<keyword evidence="4 10" id="KW-1133">Transmembrane helix</keyword>
<comment type="function">
    <text evidence="9 10">Fluoride-specific ion channel. Important for reducing fluoride concentration in the cell, thus reducing its toxicity.</text>
</comment>
<evidence type="ECO:0000256" key="1">
    <source>
        <dbReference type="ARBA" id="ARBA00004651"/>
    </source>
</evidence>
<feature type="transmembrane region" description="Helical" evidence="10">
    <location>
        <begin position="54"/>
        <end position="74"/>
    </location>
</feature>
<protein>
    <recommendedName>
        <fullName evidence="10">Fluoride-specific ion channel FluC</fullName>
    </recommendedName>
</protein>
<dbReference type="GO" id="GO:0005886">
    <property type="term" value="C:plasma membrane"/>
    <property type="evidence" value="ECO:0007669"/>
    <property type="project" value="UniProtKB-SubCell"/>
</dbReference>
<evidence type="ECO:0000256" key="6">
    <source>
        <dbReference type="ARBA" id="ARBA00023303"/>
    </source>
</evidence>
<keyword evidence="12" id="KW-1185">Reference proteome</keyword>
<feature type="binding site" evidence="10">
    <location>
        <position position="97"/>
    </location>
    <ligand>
        <name>Na(+)</name>
        <dbReference type="ChEBI" id="CHEBI:29101"/>
        <note>structural</note>
    </ligand>
</feature>
<feature type="transmembrane region" description="Helical" evidence="10">
    <location>
        <begin position="86"/>
        <end position="104"/>
    </location>
</feature>
<dbReference type="InterPro" id="IPR003691">
    <property type="entry name" value="FluC"/>
</dbReference>
<keyword evidence="10" id="KW-0479">Metal-binding</keyword>
<accession>L7L832</accession>
<reference evidence="11 12" key="1">
    <citation type="submission" date="2012-12" db="EMBL/GenBank/DDBJ databases">
        <title>Whole genome shotgun sequence of Gordonia hirsuta NBRC 16056.</title>
        <authorList>
            <person name="Isaki-Nakamura S."/>
            <person name="Hosoyama A."/>
            <person name="Tsuchikane K."/>
            <person name="Katsumata H."/>
            <person name="Baba S."/>
            <person name="Yamazaki S."/>
            <person name="Fujita N."/>
        </authorList>
    </citation>
    <scope>NUCLEOTIDE SEQUENCE [LARGE SCALE GENOMIC DNA]</scope>
    <source>
        <strain evidence="11 12">NBRC 16056</strain>
    </source>
</reference>
<dbReference type="HAMAP" id="MF_00454">
    <property type="entry name" value="FluC"/>
    <property type="match status" value="1"/>
</dbReference>
<dbReference type="GO" id="GO:0062054">
    <property type="term" value="F:fluoride channel activity"/>
    <property type="evidence" value="ECO:0007669"/>
    <property type="project" value="UniProtKB-UniRule"/>
</dbReference>
<comment type="caution">
    <text evidence="11">The sequence shown here is derived from an EMBL/GenBank/DDBJ whole genome shotgun (WGS) entry which is preliminary data.</text>
</comment>
<comment type="catalytic activity">
    <reaction evidence="8">
        <text>fluoride(in) = fluoride(out)</text>
        <dbReference type="Rhea" id="RHEA:76159"/>
        <dbReference type="ChEBI" id="CHEBI:17051"/>
    </reaction>
    <physiologicalReaction direction="left-to-right" evidence="8">
        <dbReference type="Rhea" id="RHEA:76160"/>
    </physiologicalReaction>
</comment>
<keyword evidence="6 10" id="KW-0407">Ion channel</keyword>
<proteinExistence type="inferred from homology"/>
<keyword evidence="2 10" id="KW-1003">Cell membrane</keyword>
<evidence type="ECO:0000313" key="12">
    <source>
        <dbReference type="Proteomes" id="UP000053405"/>
    </source>
</evidence>
<sequence>MSGSTPQRRGLQALAGQGPAMLLVLAGGMLGAPARYGVESVLPSDPGGFPVGTFAVNIVGSAVLGLLLETLLLAGPDTGARNRLRLLWGTGFLGAFTTYSSFAVELDALGRGGHAVLAAGYAAASLAGGLAAVGIGIGAAQRIRRWRGAQR</sequence>
<dbReference type="PANTHER" id="PTHR28259:SF1">
    <property type="entry name" value="FLUORIDE EXPORT PROTEIN 1-RELATED"/>
    <property type="match status" value="1"/>
</dbReference>
<keyword evidence="5 10" id="KW-0472">Membrane</keyword>
<dbReference type="RefSeq" id="WP_005938510.1">
    <property type="nucleotide sequence ID" value="NZ_ATVK01000047.1"/>
</dbReference>
<comment type="activity regulation">
    <text evidence="10">Na(+) is not transported, but it plays an essential structural role and its presence is essential for fluoride channel function.</text>
</comment>
<evidence type="ECO:0000256" key="8">
    <source>
        <dbReference type="ARBA" id="ARBA00035585"/>
    </source>
</evidence>
<evidence type="ECO:0000256" key="3">
    <source>
        <dbReference type="ARBA" id="ARBA00022692"/>
    </source>
</evidence>
<dbReference type="Pfam" id="PF02537">
    <property type="entry name" value="CRCB"/>
    <property type="match status" value="1"/>
</dbReference>
<keyword evidence="10" id="KW-0813">Transport</keyword>